<comment type="caution">
    <text evidence="2">The sequence shown here is derived from an EMBL/GenBank/DDBJ whole genome shotgun (WGS) entry which is preliminary data.</text>
</comment>
<evidence type="ECO:0000313" key="3">
    <source>
        <dbReference type="Proteomes" id="UP001283361"/>
    </source>
</evidence>
<dbReference type="EMBL" id="JAWDGP010004455">
    <property type="protein sequence ID" value="KAK3764254.1"/>
    <property type="molecule type" value="Genomic_DNA"/>
</dbReference>
<protein>
    <submittedName>
        <fullName evidence="2">Uncharacterized protein</fullName>
    </submittedName>
</protein>
<organism evidence="2 3">
    <name type="scientific">Elysia crispata</name>
    <name type="common">lettuce slug</name>
    <dbReference type="NCBI Taxonomy" id="231223"/>
    <lineage>
        <taxon>Eukaryota</taxon>
        <taxon>Metazoa</taxon>
        <taxon>Spiralia</taxon>
        <taxon>Lophotrochozoa</taxon>
        <taxon>Mollusca</taxon>
        <taxon>Gastropoda</taxon>
        <taxon>Heterobranchia</taxon>
        <taxon>Euthyneura</taxon>
        <taxon>Panpulmonata</taxon>
        <taxon>Sacoglossa</taxon>
        <taxon>Placobranchoidea</taxon>
        <taxon>Plakobranchidae</taxon>
        <taxon>Elysia</taxon>
    </lineage>
</organism>
<name>A0AAE0Z7E6_9GAST</name>
<proteinExistence type="predicted"/>
<evidence type="ECO:0000313" key="2">
    <source>
        <dbReference type="EMBL" id="KAK3764254.1"/>
    </source>
</evidence>
<sequence>MVTAAETVIVLVILGALDLGVQAAAANTVVDQIMPVIMSLGH</sequence>
<accession>A0AAE0Z7E6</accession>
<evidence type="ECO:0000256" key="1">
    <source>
        <dbReference type="SAM" id="SignalP"/>
    </source>
</evidence>
<dbReference type="Proteomes" id="UP001283361">
    <property type="component" value="Unassembled WGS sequence"/>
</dbReference>
<keyword evidence="1" id="KW-0732">Signal</keyword>
<reference evidence="2" key="1">
    <citation type="journal article" date="2023" name="G3 (Bethesda)">
        <title>A reference genome for the long-term kleptoplast-retaining sea slug Elysia crispata morphotype clarki.</title>
        <authorList>
            <person name="Eastman K.E."/>
            <person name="Pendleton A.L."/>
            <person name="Shaikh M.A."/>
            <person name="Suttiyut T."/>
            <person name="Ogas R."/>
            <person name="Tomko P."/>
            <person name="Gavelis G."/>
            <person name="Widhalm J.R."/>
            <person name="Wisecaver J.H."/>
        </authorList>
    </citation>
    <scope>NUCLEOTIDE SEQUENCE</scope>
    <source>
        <strain evidence="2">ECLA1</strain>
    </source>
</reference>
<keyword evidence="3" id="KW-1185">Reference proteome</keyword>
<dbReference type="AlphaFoldDB" id="A0AAE0Z7E6"/>
<feature type="non-terminal residue" evidence="2">
    <location>
        <position position="1"/>
    </location>
</feature>
<feature type="chain" id="PRO_5042023920" evidence="1">
    <location>
        <begin position="24"/>
        <end position="42"/>
    </location>
</feature>
<gene>
    <name evidence="2" type="ORF">RRG08_038367</name>
</gene>
<feature type="signal peptide" evidence="1">
    <location>
        <begin position="1"/>
        <end position="23"/>
    </location>
</feature>